<evidence type="ECO:0000256" key="1">
    <source>
        <dbReference type="ARBA" id="ARBA00001946"/>
    </source>
</evidence>
<evidence type="ECO:0000313" key="6">
    <source>
        <dbReference type="EMBL" id="QGA66112.1"/>
    </source>
</evidence>
<keyword evidence="7" id="KW-1185">Reference proteome</keyword>
<dbReference type="CDD" id="cd01949">
    <property type="entry name" value="GGDEF"/>
    <property type="match status" value="1"/>
</dbReference>
<dbReference type="EMBL" id="CP045700">
    <property type="protein sequence ID" value="QGA66112.1"/>
    <property type="molecule type" value="Genomic_DNA"/>
</dbReference>
<dbReference type="NCBIfam" id="TIGR00254">
    <property type="entry name" value="GGDEF"/>
    <property type="match status" value="1"/>
</dbReference>
<dbReference type="Proteomes" id="UP000348942">
    <property type="component" value="Chromosome 2"/>
</dbReference>
<dbReference type="PANTHER" id="PTHR46663:SF3">
    <property type="entry name" value="SLL0267 PROTEIN"/>
    <property type="match status" value="1"/>
</dbReference>
<dbReference type="Gene3D" id="3.30.70.270">
    <property type="match status" value="1"/>
</dbReference>
<dbReference type="PROSITE" id="PS50113">
    <property type="entry name" value="PAC"/>
    <property type="match status" value="1"/>
</dbReference>
<dbReference type="Pfam" id="PF00990">
    <property type="entry name" value="GGDEF"/>
    <property type="match status" value="1"/>
</dbReference>
<dbReference type="InterPro" id="IPR000014">
    <property type="entry name" value="PAS"/>
</dbReference>
<feature type="domain" description="PAS" evidence="3">
    <location>
        <begin position="218"/>
        <end position="288"/>
    </location>
</feature>
<dbReference type="PROSITE" id="PS50887">
    <property type="entry name" value="GGDEF"/>
    <property type="match status" value="1"/>
</dbReference>
<proteinExistence type="predicted"/>
<feature type="transmembrane region" description="Helical" evidence="2">
    <location>
        <begin position="120"/>
        <end position="141"/>
    </location>
</feature>
<feature type="transmembrane region" description="Helical" evidence="2">
    <location>
        <begin position="94"/>
        <end position="114"/>
    </location>
</feature>
<evidence type="ECO:0000259" key="4">
    <source>
        <dbReference type="PROSITE" id="PS50113"/>
    </source>
</evidence>
<dbReference type="InterPro" id="IPR000160">
    <property type="entry name" value="GGDEF_dom"/>
</dbReference>
<keyword evidence="2" id="KW-0812">Transmembrane</keyword>
<feature type="transmembrane region" description="Helical" evidence="2">
    <location>
        <begin position="153"/>
        <end position="172"/>
    </location>
</feature>
<name>A0A5Q0TG58_9VIBR</name>
<feature type="transmembrane region" description="Helical" evidence="2">
    <location>
        <begin position="67"/>
        <end position="87"/>
    </location>
</feature>
<comment type="cofactor">
    <cofactor evidence="1">
        <name>Mg(2+)</name>
        <dbReference type="ChEBI" id="CHEBI:18420"/>
    </cofactor>
</comment>
<evidence type="ECO:0000256" key="2">
    <source>
        <dbReference type="SAM" id="Phobius"/>
    </source>
</evidence>
<feature type="domain" description="PAC" evidence="4">
    <location>
        <begin position="291"/>
        <end position="344"/>
    </location>
</feature>
<keyword evidence="2" id="KW-0472">Membrane</keyword>
<dbReference type="PROSITE" id="PS50112">
    <property type="entry name" value="PAS"/>
    <property type="match status" value="1"/>
</dbReference>
<dbReference type="Pfam" id="PF13426">
    <property type="entry name" value="PAS_9"/>
    <property type="match status" value="1"/>
</dbReference>
<dbReference type="PANTHER" id="PTHR46663">
    <property type="entry name" value="DIGUANYLATE CYCLASE DGCT-RELATED"/>
    <property type="match status" value="1"/>
</dbReference>
<feature type="transmembrane region" description="Helical" evidence="2">
    <location>
        <begin position="6"/>
        <end position="28"/>
    </location>
</feature>
<dbReference type="InterPro" id="IPR000700">
    <property type="entry name" value="PAS-assoc_C"/>
</dbReference>
<organism evidence="6 7">
    <name type="scientific">Vibrio algicola</name>
    <dbReference type="NCBI Taxonomy" id="2662262"/>
    <lineage>
        <taxon>Bacteria</taxon>
        <taxon>Pseudomonadati</taxon>
        <taxon>Pseudomonadota</taxon>
        <taxon>Gammaproteobacteria</taxon>
        <taxon>Vibrionales</taxon>
        <taxon>Vibrionaceae</taxon>
        <taxon>Vibrio</taxon>
    </lineage>
</organism>
<feature type="transmembrane region" description="Helical" evidence="2">
    <location>
        <begin position="37"/>
        <end position="55"/>
    </location>
</feature>
<dbReference type="SMART" id="SM00091">
    <property type="entry name" value="PAS"/>
    <property type="match status" value="1"/>
</dbReference>
<reference evidence="6 7" key="1">
    <citation type="submission" date="2019-10" db="EMBL/GenBank/DDBJ databases">
        <title>Vibrio sp. nov., isolated from Coralline algae surface.</title>
        <authorList>
            <person name="Geng Y."/>
            <person name="Zhang X."/>
        </authorList>
    </citation>
    <scope>NUCLEOTIDE SEQUENCE [LARGE SCALE GENOMIC DNA]</scope>
    <source>
        <strain evidence="6 7">SM1977</strain>
    </source>
</reference>
<protein>
    <submittedName>
        <fullName evidence="6">Diguanylate cyclase</fullName>
    </submittedName>
</protein>
<feature type="domain" description="GGDEF" evidence="5">
    <location>
        <begin position="376"/>
        <end position="509"/>
    </location>
</feature>
<dbReference type="InterPro" id="IPR029787">
    <property type="entry name" value="Nucleotide_cyclase"/>
</dbReference>
<dbReference type="FunFam" id="3.30.70.270:FF:000001">
    <property type="entry name" value="Diguanylate cyclase domain protein"/>
    <property type="match status" value="1"/>
</dbReference>
<dbReference type="Gene3D" id="3.30.450.20">
    <property type="entry name" value="PAS domain"/>
    <property type="match status" value="1"/>
</dbReference>
<dbReference type="InterPro" id="IPR043128">
    <property type="entry name" value="Rev_trsase/Diguanyl_cyclase"/>
</dbReference>
<evidence type="ECO:0000259" key="3">
    <source>
        <dbReference type="PROSITE" id="PS50112"/>
    </source>
</evidence>
<dbReference type="SUPFAM" id="SSF55073">
    <property type="entry name" value="Nucleotide cyclase"/>
    <property type="match status" value="1"/>
</dbReference>
<dbReference type="SMART" id="SM00267">
    <property type="entry name" value="GGDEF"/>
    <property type="match status" value="1"/>
</dbReference>
<dbReference type="NCBIfam" id="TIGR00229">
    <property type="entry name" value="sensory_box"/>
    <property type="match status" value="1"/>
</dbReference>
<dbReference type="AlphaFoldDB" id="A0A5Q0TG58"/>
<keyword evidence="2" id="KW-1133">Transmembrane helix</keyword>
<sequence>MLPIDNWTLLVVIVLISICSAMTLAAFWRTQTEPNGIGFWAAGMAFIGLSGVVLLTRTQASDMLPLFIANAGYIIGFQLIFIGVKIFSNRSSSLAFDFAFLPLVAGCYFVLYYIANFQNARVVVFSGAAVLISLAIVYVLLNGANKKQRSTRKIVTVLFALFGFFHFMRAFMAVLFPYQPSLIEHNLATTSLYLGTIFIIIGFTIIIIVQSYSILLAKLRMISLAVDQSASSIVITDDKWNIEYVNPSALNKTGYRLDEVLGQRADIFDADTMSLEDQKKMSDILGAGKIWRGELLTQNKQADKAFWELASISPVKRTNNQIRHFVAVKEDITELKHAKQKIQHLAQHDTLTGLPTRQLIMTRLEKAIIAAKQSNGQLAVLFMDLDGFKSVNDTFGHGTGDALLKSVATRLRSCVRDIDTVARIGGDEFLMLFNGVADQASVAMIAERMLHAIAEPFKIDNQLINISSSIGISMYPDDSQDPLELIKLADLVMYEVKREGKNNVAFVSRTNTEQAASNANEYMI</sequence>
<accession>A0A5Q0TG58</accession>
<gene>
    <name evidence="6" type="ORF">GFB47_11605</name>
</gene>
<feature type="transmembrane region" description="Helical" evidence="2">
    <location>
        <begin position="192"/>
        <end position="215"/>
    </location>
</feature>
<evidence type="ECO:0000259" key="5">
    <source>
        <dbReference type="PROSITE" id="PS50887"/>
    </source>
</evidence>
<dbReference type="GO" id="GO:0003824">
    <property type="term" value="F:catalytic activity"/>
    <property type="evidence" value="ECO:0007669"/>
    <property type="project" value="UniProtKB-ARBA"/>
</dbReference>
<dbReference type="SUPFAM" id="SSF55785">
    <property type="entry name" value="PYP-like sensor domain (PAS domain)"/>
    <property type="match status" value="1"/>
</dbReference>
<dbReference type="CDD" id="cd00130">
    <property type="entry name" value="PAS"/>
    <property type="match status" value="1"/>
</dbReference>
<dbReference type="RefSeq" id="WP_153448249.1">
    <property type="nucleotide sequence ID" value="NZ_CP045700.1"/>
</dbReference>
<dbReference type="InterPro" id="IPR052163">
    <property type="entry name" value="DGC-Regulatory_Protein"/>
</dbReference>
<evidence type="ECO:0000313" key="7">
    <source>
        <dbReference type="Proteomes" id="UP000348942"/>
    </source>
</evidence>
<dbReference type="InterPro" id="IPR035965">
    <property type="entry name" value="PAS-like_dom_sf"/>
</dbReference>